<evidence type="ECO:0000313" key="3">
    <source>
        <dbReference type="Proteomes" id="UP001152523"/>
    </source>
</evidence>
<reference evidence="2" key="1">
    <citation type="submission" date="2022-07" db="EMBL/GenBank/DDBJ databases">
        <authorList>
            <person name="Macas J."/>
            <person name="Novak P."/>
            <person name="Neumann P."/>
        </authorList>
    </citation>
    <scope>NUCLEOTIDE SEQUENCE</scope>
</reference>
<evidence type="ECO:0000256" key="1">
    <source>
        <dbReference type="SAM" id="MobiDB-lite"/>
    </source>
</evidence>
<evidence type="ECO:0000313" key="2">
    <source>
        <dbReference type="EMBL" id="CAH9084081.1"/>
    </source>
</evidence>
<keyword evidence="3" id="KW-1185">Reference proteome</keyword>
<feature type="compositionally biased region" description="Low complexity" evidence="1">
    <location>
        <begin position="67"/>
        <end position="78"/>
    </location>
</feature>
<feature type="region of interest" description="Disordered" evidence="1">
    <location>
        <begin position="1"/>
        <end position="78"/>
    </location>
</feature>
<feature type="compositionally biased region" description="Low complexity" evidence="1">
    <location>
        <begin position="34"/>
        <end position="43"/>
    </location>
</feature>
<protein>
    <submittedName>
        <fullName evidence="2">Uncharacterized protein</fullName>
    </submittedName>
</protein>
<dbReference type="PANTHER" id="PTHR33670:SF17">
    <property type="entry name" value="ANTHER-SPECIFIC PROLINE-RICH PROTEIN APG"/>
    <property type="match status" value="1"/>
</dbReference>
<proteinExistence type="predicted"/>
<accession>A0AAV0CTC6</accession>
<comment type="caution">
    <text evidence="2">The sequence shown here is derived from an EMBL/GenBank/DDBJ whole genome shotgun (WGS) entry which is preliminary data.</text>
</comment>
<name>A0AAV0CTC6_9ASTE</name>
<dbReference type="EMBL" id="CAMAPF010000045">
    <property type="protein sequence ID" value="CAH9084081.1"/>
    <property type="molecule type" value="Genomic_DNA"/>
</dbReference>
<sequence>MAAVEVLYPQDPLHNRSNRRHTSLVNAHMKPKRNPSSNPNPNSIRGTGKSDRRKRSPQKNGSTDSCNSGGLNLSNSPPVKKAAMSNLIMGQVKILKRGETLTDTASLVVESKKAEIEPFADSLEKELVLSTISRLGPEPERMLNEIKIGDFYAGLSVATPPPPSSLPLPSFTNKNILGQSKSDATINIRRFLRLDMC</sequence>
<organism evidence="2 3">
    <name type="scientific">Cuscuta epithymum</name>
    <dbReference type="NCBI Taxonomy" id="186058"/>
    <lineage>
        <taxon>Eukaryota</taxon>
        <taxon>Viridiplantae</taxon>
        <taxon>Streptophyta</taxon>
        <taxon>Embryophyta</taxon>
        <taxon>Tracheophyta</taxon>
        <taxon>Spermatophyta</taxon>
        <taxon>Magnoliopsida</taxon>
        <taxon>eudicotyledons</taxon>
        <taxon>Gunneridae</taxon>
        <taxon>Pentapetalae</taxon>
        <taxon>asterids</taxon>
        <taxon>lamiids</taxon>
        <taxon>Solanales</taxon>
        <taxon>Convolvulaceae</taxon>
        <taxon>Cuscuteae</taxon>
        <taxon>Cuscuta</taxon>
        <taxon>Cuscuta subgen. Cuscuta</taxon>
    </lineage>
</organism>
<gene>
    <name evidence="2" type="ORF">CEPIT_LOCUS8786</name>
</gene>
<dbReference type="PANTHER" id="PTHR33670">
    <property type="entry name" value="SPLICING FACTOR, PROLINE- AND GLUTAMINE-RICH-LIKE"/>
    <property type="match status" value="1"/>
</dbReference>
<dbReference type="AlphaFoldDB" id="A0AAV0CTC6"/>
<dbReference type="Proteomes" id="UP001152523">
    <property type="component" value="Unassembled WGS sequence"/>
</dbReference>